<keyword evidence="5" id="KW-0677">Repeat</keyword>
<evidence type="ECO:0000256" key="2">
    <source>
        <dbReference type="ARBA" id="ARBA00004496"/>
    </source>
</evidence>
<dbReference type="Pfam" id="PF16507">
    <property type="entry name" value="HEAT_PSME4_mid"/>
    <property type="match status" value="2"/>
</dbReference>
<dbReference type="InterPro" id="IPR011989">
    <property type="entry name" value="ARM-like"/>
</dbReference>
<dbReference type="GO" id="GO:0010499">
    <property type="term" value="P:proteasomal ubiquitin-independent protein catabolic process"/>
    <property type="evidence" value="ECO:0007669"/>
    <property type="project" value="TreeGrafter"/>
</dbReference>
<evidence type="ECO:0000256" key="6">
    <source>
        <dbReference type="ARBA" id="ARBA00022763"/>
    </source>
</evidence>
<dbReference type="Pfam" id="PF23096">
    <property type="entry name" value="HEAT_PSME4"/>
    <property type="match status" value="1"/>
</dbReference>
<dbReference type="VEuPathDB" id="AmoebaDB:NAEGRDRAFT_81922"/>
<evidence type="ECO:0000256" key="7">
    <source>
        <dbReference type="ARBA" id="ARBA00023204"/>
    </source>
</evidence>
<dbReference type="GeneID" id="8861065"/>
<proteinExistence type="inferred from homology"/>
<sequence length="1878" mass="216307">METSTAIATTGQEVELGYNSQLPSFVRDGIKEEISNWKNEIIEGFKKVDGLLLSSDEKDENTIKPKWFTILNSSIKLFHRYITNTKYPLNVSERVVIFELALNILINKQLDLYLELKAKLANLIIILMKNKYHKLLQQNIKPITCWKRLYEMLRSVYFTKNRCISYNPSGSFGKSIVKLVCKLRNNFASETTEEVLNEFTPRLYFSDSEFFISQAFLCLFLPSNTSVEVIDKWFNQVLAMWDWRSNSPFYDLNIVSLLYRLVKDQDGKIDFKPHLDLIFTRMLRSMDLNIGSNITSSSVASGVATSKLAKNVQGGSQNSTAGMIQVLTAASGYSYHSYPNNNCSIFWKLSDLKNLLMQYNSQLISYLLLSFPTETLTYLRRLFQSIDQYYYPSNNGEWSRPLSIFISELFRNVSLNTKESSKDLVVSDDTIEELIRIVFPSCKMALFSKSVKVSKNAIQAIKHICFIRPSCIVQELFEIVFHALQTLTEVHQISVALELLNTIIIPLLYHSIPEVKDYMADLLNMALLGIDTNDSQKTSLTISFLNTLFSIMPIISNNQFVEGTPYVVELYQDFALEFVRRVLHVMGEMTTHKEESKEQKEVYNHLSKSIVLFFQQLSPNLHKQCLNKIISYLQDEFKPAAVKQIGEIANCSVNYFNNGDDTYDPFGLMMNSLISRITNQKGELKDLHDNEMDYYVHLLAKVVKGNNQTFKHCDKLLQILKLTWNSESKSIVKSSGKLLKNILQSLTTVYILEKRSVPPNVWRSEDFQKNHFKYWGQLYNSKNVDAQWHVPNESELEKATTIFNDYSRECFTTIKNATTNQVTRDQLLNALLKAKYILKGASLMLDEIRDGQLPEYTKQIVKDFSNTNAGCIVIPNDKLEFTRNDILVLLQKLLADFVQNQSVTSDDSKKNDVRVLIALTKAIHICAAYRSLSFTKMVNMAKIWSLLKLHFFKSTVKKLFPRCFILDRCQMLFISRVFQRTIPCTQVHLDALESLKILSTSCEYAKVRSRAQTSFIGILKLFNNSTFEKFVTPIIETLSNRDSTHAMINGSIFLLEKSSVIRRVTDSWVLISKLLPSICNCYHVDKSSIQKRLYGLYMQYSTAFKELPINNQKTLQYYNDTVNSLVNLSYQLSQSLFWNYQLITISCLNLLIRSDKSIILPIEAIKCFMNNLVSDHVPLRLLCMKALDFIFTQYKPIQPRIEITDSTQIEKVARHHKASATIQDIATQEEFEKTLFLDKYYIGWNAMPKSMVTYDYTKERIFKDETVQLQQLIRNTMFQEEYLSKVFSYFSDDTNGQSNNRAFTKAHAQMFKGFFQIMGIEGLKVIEKHFEHLLSASGTGNADEFSKICFASEIFAGVCRGSKHWKFNDRKQAQDYLFEKISTVIDSCSPQCIESGLRSSFHFCMFDADGRRTKPLVDFLTGKVNLDYGLAAVQMKVLQLVFFTLAELDWRLVKLLENFIEEKLFNHLSHPYQQIRELIARNVSLVFLKSWNPVRDENYLPKSPSSGGQQSLFAQFLNELISNNATKFNMDENGLLSLPSNIFNIVQTDMNRSEFIQNKLIPKLQTEFSKLYQEYTQKLSEKSAEQSHKTKPSQEEMTFKSLCKTIIESIGTSMMFGITVTLPYFNSILPLFLQCFTCSNDTDITISASGIIARIGAFLIPAFMVKELLYSLMFIQKLLMTNQANTSSRKARLVLCFFLQKFAFKHQFFILGTSAENDFYNHLLLLLKDKTVEVKDMACNTLAGFIKIASDDRVEIINAHFSAEHQKHFATKKSGNVEQIQKLDANYVSVGLSALAKAFPYSIPPFVPQVLVKLSRFSSYQKSEQETVDIQFLSDTIKNTFTQFMKTHHEQWEEHKKQFTEDELYTVNQLLYSPVYYA</sequence>
<evidence type="ECO:0000256" key="4">
    <source>
        <dbReference type="ARBA" id="ARBA00022490"/>
    </source>
</evidence>
<feature type="domain" description="Proteasome activator Blm10 middle HEAT repeats region" evidence="11">
    <location>
        <begin position="379"/>
        <end position="555"/>
    </location>
</feature>
<feature type="domain" description="Proteasome activator complex subunit 4 C-terminal" evidence="10">
    <location>
        <begin position="1789"/>
        <end position="1878"/>
    </location>
</feature>
<dbReference type="PANTHER" id="PTHR32170">
    <property type="entry name" value="PROTEASOME ACTIVATOR COMPLEX SUBUNIT 4"/>
    <property type="match status" value="1"/>
</dbReference>
<dbReference type="GO" id="GO:0070628">
    <property type="term" value="F:proteasome binding"/>
    <property type="evidence" value="ECO:0007669"/>
    <property type="project" value="InterPro"/>
</dbReference>
<evidence type="ECO:0000256" key="5">
    <source>
        <dbReference type="ARBA" id="ARBA00022737"/>
    </source>
</evidence>
<dbReference type="OMA" id="GCQHNEK"/>
<dbReference type="Pfam" id="PF11919">
    <property type="entry name" value="PSME4_C"/>
    <property type="match status" value="1"/>
</dbReference>
<dbReference type="InterPro" id="IPR035309">
    <property type="entry name" value="PSME4"/>
</dbReference>
<gene>
    <name evidence="13" type="ORF">NAEGRDRAFT_81922</name>
</gene>
<dbReference type="InterPro" id="IPR032430">
    <property type="entry name" value="Blm10_mid"/>
</dbReference>
<evidence type="ECO:0000256" key="8">
    <source>
        <dbReference type="ARBA" id="ARBA00023242"/>
    </source>
</evidence>
<dbReference type="RefSeq" id="XP_002670163.1">
    <property type="nucleotide sequence ID" value="XM_002670117.1"/>
</dbReference>
<protein>
    <submittedName>
        <fullName evidence="13">Predicted protein</fullName>
    </submittedName>
</protein>
<dbReference type="GO" id="GO:0016607">
    <property type="term" value="C:nuclear speck"/>
    <property type="evidence" value="ECO:0007669"/>
    <property type="project" value="UniProtKB-SubCell"/>
</dbReference>
<keyword evidence="14" id="KW-1185">Reference proteome</keyword>
<feature type="transmembrane region" description="Helical" evidence="9">
    <location>
        <begin position="1644"/>
        <end position="1665"/>
    </location>
</feature>
<evidence type="ECO:0000256" key="9">
    <source>
        <dbReference type="SAM" id="Phobius"/>
    </source>
</evidence>
<comment type="similarity">
    <text evidence="3">Belongs to the BLM10 family.</text>
</comment>
<dbReference type="GO" id="GO:0006281">
    <property type="term" value="P:DNA repair"/>
    <property type="evidence" value="ECO:0007669"/>
    <property type="project" value="UniProtKB-KW"/>
</dbReference>
<comment type="subcellular location">
    <subcellularLocation>
        <location evidence="2">Cytoplasm</location>
    </subcellularLocation>
    <subcellularLocation>
        <location evidence="1">Nucleus speckle</location>
    </subcellularLocation>
</comment>
<evidence type="ECO:0000313" key="14">
    <source>
        <dbReference type="Proteomes" id="UP000006671"/>
    </source>
</evidence>
<feature type="domain" description="Proteasome activator complex subunit 4-like HEAT repeat-like" evidence="12">
    <location>
        <begin position="1164"/>
        <end position="1424"/>
    </location>
</feature>
<evidence type="ECO:0000256" key="3">
    <source>
        <dbReference type="ARBA" id="ARBA00005739"/>
    </source>
</evidence>
<dbReference type="InterPro" id="IPR016024">
    <property type="entry name" value="ARM-type_fold"/>
</dbReference>
<accession>D2W0E7</accession>
<dbReference type="InterPro" id="IPR021843">
    <property type="entry name" value="PSME4_C"/>
</dbReference>
<dbReference type="STRING" id="5762.D2W0E7"/>
<dbReference type="SUPFAM" id="SSF48371">
    <property type="entry name" value="ARM repeat"/>
    <property type="match status" value="2"/>
</dbReference>
<dbReference type="Gene3D" id="1.25.10.10">
    <property type="entry name" value="Leucine-rich Repeat Variant"/>
    <property type="match status" value="1"/>
</dbReference>
<evidence type="ECO:0000313" key="13">
    <source>
        <dbReference type="EMBL" id="EFC37419.1"/>
    </source>
</evidence>
<name>D2W0E7_NAEGR</name>
<keyword evidence="8" id="KW-0539">Nucleus</keyword>
<keyword evidence="9" id="KW-0472">Membrane</keyword>
<dbReference type="eggNOG" id="KOG1851">
    <property type="taxonomic scope" value="Eukaryota"/>
</dbReference>
<keyword evidence="9" id="KW-0812">Transmembrane</keyword>
<reference evidence="13 14" key="1">
    <citation type="journal article" date="2010" name="Cell">
        <title>The genome of Naegleria gruberi illuminates early eukaryotic versatility.</title>
        <authorList>
            <person name="Fritz-Laylin L.K."/>
            <person name="Prochnik S.E."/>
            <person name="Ginger M.L."/>
            <person name="Dacks J.B."/>
            <person name="Carpenter M.L."/>
            <person name="Field M.C."/>
            <person name="Kuo A."/>
            <person name="Paredez A."/>
            <person name="Chapman J."/>
            <person name="Pham J."/>
            <person name="Shu S."/>
            <person name="Neupane R."/>
            <person name="Cipriano M."/>
            <person name="Mancuso J."/>
            <person name="Tu H."/>
            <person name="Salamov A."/>
            <person name="Lindquist E."/>
            <person name="Shapiro H."/>
            <person name="Lucas S."/>
            <person name="Grigoriev I.V."/>
            <person name="Cande W.Z."/>
            <person name="Fulton C."/>
            <person name="Rokhsar D.S."/>
            <person name="Dawson S.C."/>
        </authorList>
    </citation>
    <scope>NUCLEOTIDE SEQUENCE [LARGE SCALE GENOMIC DNA]</scope>
    <source>
        <strain evidence="13 14">NEG-M</strain>
    </source>
</reference>
<keyword evidence="9" id="KW-1133">Transmembrane helix</keyword>
<dbReference type="GO" id="GO:0016504">
    <property type="term" value="F:peptidase activator activity"/>
    <property type="evidence" value="ECO:0007669"/>
    <property type="project" value="InterPro"/>
</dbReference>
<keyword evidence="4" id="KW-0963">Cytoplasm</keyword>
<dbReference type="GO" id="GO:0005829">
    <property type="term" value="C:cytosol"/>
    <property type="evidence" value="ECO:0007669"/>
    <property type="project" value="TreeGrafter"/>
</dbReference>
<dbReference type="InParanoid" id="D2W0E7"/>
<dbReference type="KEGG" id="ngr:NAEGRDRAFT_81922"/>
<keyword evidence="7" id="KW-0234">DNA repair</keyword>
<dbReference type="InterPro" id="IPR055455">
    <property type="entry name" value="HEAT_PSME4"/>
</dbReference>
<feature type="domain" description="Proteasome activator Blm10 middle HEAT repeats region" evidence="11">
    <location>
        <begin position="571"/>
        <end position="845"/>
    </location>
</feature>
<dbReference type="EMBL" id="GG738918">
    <property type="protein sequence ID" value="EFC37419.1"/>
    <property type="molecule type" value="Genomic_DNA"/>
</dbReference>
<dbReference type="PANTHER" id="PTHR32170:SF3">
    <property type="entry name" value="PROTEASOME ACTIVATOR COMPLEX SUBUNIT 4"/>
    <property type="match status" value="1"/>
</dbReference>
<organism evidence="14">
    <name type="scientific">Naegleria gruberi</name>
    <name type="common">Amoeba</name>
    <dbReference type="NCBI Taxonomy" id="5762"/>
    <lineage>
        <taxon>Eukaryota</taxon>
        <taxon>Discoba</taxon>
        <taxon>Heterolobosea</taxon>
        <taxon>Tetramitia</taxon>
        <taxon>Eutetramitia</taxon>
        <taxon>Vahlkampfiidae</taxon>
        <taxon>Naegleria</taxon>
    </lineage>
</organism>
<dbReference type="Proteomes" id="UP000006671">
    <property type="component" value="Unassembled WGS sequence"/>
</dbReference>
<evidence type="ECO:0000256" key="1">
    <source>
        <dbReference type="ARBA" id="ARBA00004324"/>
    </source>
</evidence>
<dbReference type="OrthoDB" id="17907at2759"/>
<evidence type="ECO:0000259" key="10">
    <source>
        <dbReference type="Pfam" id="PF11919"/>
    </source>
</evidence>
<keyword evidence="6" id="KW-0227">DNA damage</keyword>
<evidence type="ECO:0000259" key="11">
    <source>
        <dbReference type="Pfam" id="PF16507"/>
    </source>
</evidence>
<evidence type="ECO:0000259" key="12">
    <source>
        <dbReference type="Pfam" id="PF23096"/>
    </source>
</evidence>